<feature type="region of interest" description="Disordered" evidence="1">
    <location>
        <begin position="844"/>
        <end position="881"/>
    </location>
</feature>
<proteinExistence type="predicted"/>
<dbReference type="Pfam" id="PF18157">
    <property type="entry name" value="MID_pPIWI_RE"/>
    <property type="match status" value="1"/>
</dbReference>
<feature type="region of interest" description="Disordered" evidence="1">
    <location>
        <begin position="383"/>
        <end position="402"/>
    </location>
</feature>
<keyword evidence="6" id="KW-1185">Reference proteome</keyword>
<feature type="domain" description="pPIWI-RE module N-terminal" evidence="3">
    <location>
        <begin position="25"/>
        <end position="418"/>
    </location>
</feature>
<evidence type="ECO:0000313" key="6">
    <source>
        <dbReference type="Proteomes" id="UP001595824"/>
    </source>
</evidence>
<evidence type="ECO:0000256" key="1">
    <source>
        <dbReference type="SAM" id="MobiDB-lite"/>
    </source>
</evidence>
<accession>A0ABV8TEX4</accession>
<evidence type="ECO:0000259" key="4">
    <source>
        <dbReference type="Pfam" id="PF18157"/>
    </source>
</evidence>
<name>A0ABV8TEX4_9ACTN</name>
<dbReference type="Pfam" id="PF13032">
    <property type="entry name" value="RNaseH_pPIWI_RE"/>
    <property type="match status" value="1"/>
</dbReference>
<comment type="caution">
    <text evidence="5">The sequence shown here is derived from an EMBL/GenBank/DDBJ whole genome shotgun (WGS) entry which is preliminary data.</text>
</comment>
<dbReference type="InterPro" id="IPR024996">
    <property type="entry name" value="RNaseH_pPIWI_RE"/>
</dbReference>
<evidence type="ECO:0000259" key="2">
    <source>
        <dbReference type="Pfam" id="PF13032"/>
    </source>
</evidence>
<feature type="domain" description="pPIWI-RE RNaseH" evidence="2">
    <location>
        <begin position="610"/>
        <end position="950"/>
    </location>
</feature>
<reference evidence="6" key="1">
    <citation type="journal article" date="2019" name="Int. J. Syst. Evol. Microbiol.">
        <title>The Global Catalogue of Microorganisms (GCM) 10K type strain sequencing project: providing services to taxonomists for standard genome sequencing and annotation.</title>
        <authorList>
            <consortium name="The Broad Institute Genomics Platform"/>
            <consortium name="The Broad Institute Genome Sequencing Center for Infectious Disease"/>
            <person name="Wu L."/>
            <person name="Ma J."/>
        </authorList>
    </citation>
    <scope>NUCLEOTIDE SEQUENCE [LARGE SCALE GENOMIC DNA]</scope>
    <source>
        <strain evidence="6">PCU 347</strain>
    </source>
</reference>
<gene>
    <name evidence="5" type="ORF">ACFPC0_15630</name>
</gene>
<dbReference type="EMBL" id="JBHSDP010000015">
    <property type="protein sequence ID" value="MFC4329213.1"/>
    <property type="molecule type" value="Genomic_DNA"/>
</dbReference>
<feature type="region of interest" description="Disordered" evidence="1">
    <location>
        <begin position="673"/>
        <end position="731"/>
    </location>
</feature>
<dbReference type="InterPro" id="IPR040496">
    <property type="entry name" value="MID_pPIWI_RE"/>
</dbReference>
<dbReference type="Proteomes" id="UP001595824">
    <property type="component" value="Unassembled WGS sequence"/>
</dbReference>
<feature type="domain" description="Prokaryotic pPIWI-RE MID" evidence="4">
    <location>
        <begin position="467"/>
        <end position="599"/>
    </location>
</feature>
<sequence length="966" mass="107511">MPSYSTIRLAAFERVRGAEFVRRPHGLAFPAAWRKEVLDFYRIGRREPQKINQVPVRRLNEVIRAVAPELLCVARKATLHDDTPWLYAYDPLPVPVMRQLIHSWIRDLHPPRTRAEHPELTERAVELGASLDVAGLSWQPQEVDLFSGRTTPGGTFEPDALVHQLLPDALAQDITRLDPYRFEGVEMEFRIAATTRGAELVSWPPRDHQDDDGAWWKFSFVVALTVQTVPFSDFRLHVATGVRRWRTGGPVPMPFRRSVSAYLLGRDPWLAQTPGTGRLAVSRMINDRRTDSTEWARGGPEGMLGRLRFSHGLPDAATVREDPDVWMSGKDGVQIGVVHATSMGGHGVGTGLMPRDRSPLTDWAAEAFAPRLTRLDDFTRSRHPVLPRNLPKSPTGRTKEERALNKEELTHARRQERRLALARTLGGAPLVVEARWQNPRTRDALVEQLADLLGLDGAGGTDAVRAWSTPHLEVRLYLEDASFVAARLDFPDGRPRRKHLASAIGARRREIAGLCGRDGRPDVQAVVVEIAHPDSYRPGIVDPKFAARLGYADAGRLTKFITVPSSKRGTATRKNIAHRARQTWSHVFRQLGSCTVPEHSADDVPADLDHVALWLVKRRADGPTYTRRTVPVAVRVSAADGSVTGWDPESGDWIPYRKLLLSLARHAEVPGTYQQFEDVDDTDDESPDADGTAAEEDGAAAEGEETEDTGIPAAGATGGDERRTTPWVPDLEEQRARTAQFVRSMLYSLRDRNVLLLSHAQNARLHWPWLTNGRLIPDALQFGANPAQHISLYGERLCHVRVRDDMSDETPQWFAPDDESHEHGFASGLWHRPDATGDHRVHYSTGEKPHTAKHAVKTASKIATRIPVRKKPEDGDEDREPDPVIDTGTHAWNPAALEIAVLAVPEEGTAEAGAWAAVTHQLRRAPEYDVTLKLPLPLHLAKKTAQYVLPHEDDTEGAAPEEESGR</sequence>
<dbReference type="InterPro" id="IPR025085">
    <property type="entry name" value="pPIWI_RE_X"/>
</dbReference>
<evidence type="ECO:0000313" key="5">
    <source>
        <dbReference type="EMBL" id="MFC4329213.1"/>
    </source>
</evidence>
<protein>
    <submittedName>
        <fullName evidence="5">PPIWI_RE module domain-containing protein</fullName>
    </submittedName>
</protein>
<evidence type="ECO:0000259" key="3">
    <source>
        <dbReference type="Pfam" id="PF13111"/>
    </source>
</evidence>
<feature type="compositionally biased region" description="Acidic residues" evidence="1">
    <location>
        <begin position="677"/>
        <end position="708"/>
    </location>
</feature>
<dbReference type="RefSeq" id="WP_381739651.1">
    <property type="nucleotide sequence ID" value="NZ_JBHSDP010000015.1"/>
</dbReference>
<dbReference type="Pfam" id="PF13111">
    <property type="entry name" value="pPIWI_RE_X"/>
    <property type="match status" value="1"/>
</dbReference>
<organism evidence="5 6">
    <name type="scientific">Streptomyces andamanensis</name>
    <dbReference type="NCBI Taxonomy" id="1565035"/>
    <lineage>
        <taxon>Bacteria</taxon>
        <taxon>Bacillati</taxon>
        <taxon>Actinomycetota</taxon>
        <taxon>Actinomycetes</taxon>
        <taxon>Kitasatosporales</taxon>
        <taxon>Streptomycetaceae</taxon>
        <taxon>Streptomyces</taxon>
    </lineage>
</organism>